<evidence type="ECO:0000256" key="1">
    <source>
        <dbReference type="ARBA" id="ARBA00004141"/>
    </source>
</evidence>
<evidence type="ECO:0000256" key="2">
    <source>
        <dbReference type="ARBA" id="ARBA00022692"/>
    </source>
</evidence>
<evidence type="ECO:0000313" key="11">
    <source>
        <dbReference type="Proteomes" id="UP001163046"/>
    </source>
</evidence>
<evidence type="ECO:0000259" key="9">
    <source>
        <dbReference type="PROSITE" id="PS50262"/>
    </source>
</evidence>
<keyword evidence="3 8" id="KW-1133">Transmembrane helix</keyword>
<organism evidence="10 11">
    <name type="scientific">Desmophyllum pertusum</name>
    <dbReference type="NCBI Taxonomy" id="174260"/>
    <lineage>
        <taxon>Eukaryota</taxon>
        <taxon>Metazoa</taxon>
        <taxon>Cnidaria</taxon>
        <taxon>Anthozoa</taxon>
        <taxon>Hexacorallia</taxon>
        <taxon>Scleractinia</taxon>
        <taxon>Caryophylliina</taxon>
        <taxon>Caryophylliidae</taxon>
        <taxon>Desmophyllum</taxon>
    </lineage>
</organism>
<dbReference type="PRINTS" id="PR00237">
    <property type="entry name" value="GPCRRHODOPSN"/>
</dbReference>
<keyword evidence="6" id="KW-0675">Receptor</keyword>
<keyword evidence="5 8" id="KW-0472">Membrane</keyword>
<evidence type="ECO:0000256" key="8">
    <source>
        <dbReference type="SAM" id="Phobius"/>
    </source>
</evidence>
<protein>
    <recommendedName>
        <fullName evidence="9">G-protein coupled receptors family 1 profile domain-containing protein</fullName>
    </recommendedName>
</protein>
<feature type="transmembrane region" description="Helical" evidence="8">
    <location>
        <begin position="41"/>
        <end position="62"/>
    </location>
</feature>
<evidence type="ECO:0000256" key="7">
    <source>
        <dbReference type="ARBA" id="ARBA00023224"/>
    </source>
</evidence>
<comment type="subcellular location">
    <subcellularLocation>
        <location evidence="1">Membrane</location>
        <topology evidence="1">Multi-pass membrane protein</topology>
    </subcellularLocation>
</comment>
<keyword evidence="4" id="KW-0297">G-protein coupled receptor</keyword>
<dbReference type="Pfam" id="PF00001">
    <property type="entry name" value="7tm_1"/>
    <property type="match status" value="1"/>
</dbReference>
<keyword evidence="7" id="KW-0807">Transducer</keyword>
<dbReference type="GO" id="GO:0004930">
    <property type="term" value="F:G protein-coupled receptor activity"/>
    <property type="evidence" value="ECO:0007669"/>
    <property type="project" value="UniProtKB-KW"/>
</dbReference>
<dbReference type="AlphaFoldDB" id="A0A9W9YDF4"/>
<evidence type="ECO:0000256" key="6">
    <source>
        <dbReference type="ARBA" id="ARBA00023170"/>
    </source>
</evidence>
<dbReference type="PANTHER" id="PTHR45695:SF9">
    <property type="entry name" value="LEUCOKININ RECEPTOR"/>
    <property type="match status" value="1"/>
</dbReference>
<dbReference type="PROSITE" id="PS50262">
    <property type="entry name" value="G_PROTEIN_RECEP_F1_2"/>
    <property type="match status" value="1"/>
</dbReference>
<dbReference type="OrthoDB" id="5975505at2759"/>
<evidence type="ECO:0000256" key="4">
    <source>
        <dbReference type="ARBA" id="ARBA00023040"/>
    </source>
</evidence>
<dbReference type="InterPro" id="IPR017452">
    <property type="entry name" value="GPCR_Rhodpsn_7TM"/>
</dbReference>
<name>A0A9W9YDF4_9CNID</name>
<proteinExistence type="predicted"/>
<dbReference type="Gene3D" id="1.20.1070.10">
    <property type="entry name" value="Rhodopsin 7-helix transmembrane proteins"/>
    <property type="match status" value="1"/>
</dbReference>
<dbReference type="Proteomes" id="UP001163046">
    <property type="component" value="Unassembled WGS sequence"/>
</dbReference>
<keyword evidence="2 8" id="KW-0812">Transmembrane</keyword>
<dbReference type="InterPro" id="IPR000276">
    <property type="entry name" value="GPCR_Rhodpsn"/>
</dbReference>
<evidence type="ECO:0000256" key="3">
    <source>
        <dbReference type="ARBA" id="ARBA00022989"/>
    </source>
</evidence>
<evidence type="ECO:0000256" key="5">
    <source>
        <dbReference type="ARBA" id="ARBA00023136"/>
    </source>
</evidence>
<feature type="transmembrane region" description="Helical" evidence="8">
    <location>
        <begin position="74"/>
        <end position="94"/>
    </location>
</feature>
<accession>A0A9W9YDF4</accession>
<keyword evidence="11" id="KW-1185">Reference proteome</keyword>
<dbReference type="EMBL" id="MU827788">
    <property type="protein sequence ID" value="KAJ7331696.1"/>
    <property type="molecule type" value="Genomic_DNA"/>
</dbReference>
<comment type="caution">
    <text evidence="10">The sequence shown here is derived from an EMBL/GenBank/DDBJ whole genome shotgun (WGS) entry which is preliminary data.</text>
</comment>
<dbReference type="GO" id="GO:0005886">
    <property type="term" value="C:plasma membrane"/>
    <property type="evidence" value="ECO:0007669"/>
    <property type="project" value="TreeGrafter"/>
</dbReference>
<dbReference type="PANTHER" id="PTHR45695">
    <property type="entry name" value="LEUCOKININ RECEPTOR-RELATED"/>
    <property type="match status" value="1"/>
</dbReference>
<sequence>MAYVEFNNSFNITSAINGTEEYTSQKGCFHHDTTATRVIRVVVYCVIFMVSALGNYMTIMVVRRDKNMQKAFHCFIVNLATTDLIITLVLYAASHSNVVKRKWMVSGRHFWLSVV</sequence>
<dbReference type="SUPFAM" id="SSF81321">
    <property type="entry name" value="Family A G protein-coupled receptor-like"/>
    <property type="match status" value="1"/>
</dbReference>
<feature type="domain" description="G-protein coupled receptors family 1 profile" evidence="9">
    <location>
        <begin position="54"/>
        <end position="115"/>
    </location>
</feature>
<reference evidence="10" key="1">
    <citation type="submission" date="2023-01" db="EMBL/GenBank/DDBJ databases">
        <title>Genome assembly of the deep-sea coral Lophelia pertusa.</title>
        <authorList>
            <person name="Herrera S."/>
            <person name="Cordes E."/>
        </authorList>
    </citation>
    <scope>NUCLEOTIDE SEQUENCE</scope>
    <source>
        <strain evidence="10">USNM1676648</strain>
        <tissue evidence="10">Polyp</tissue>
    </source>
</reference>
<evidence type="ECO:0000313" key="10">
    <source>
        <dbReference type="EMBL" id="KAJ7331696.1"/>
    </source>
</evidence>
<gene>
    <name evidence="10" type="ORF">OS493_019290</name>
</gene>